<gene>
    <name evidence="2" type="ORF">KK488_03655</name>
</gene>
<reference evidence="2" key="1">
    <citation type="submission" date="2021-05" db="EMBL/GenBank/DDBJ databases">
        <title>Genome of Sphingobium sp. strain.</title>
        <authorList>
            <person name="Fan R."/>
        </authorList>
    </citation>
    <scope>NUCLEOTIDE SEQUENCE</scope>
    <source>
        <strain evidence="2">H33</strain>
    </source>
</reference>
<proteinExistence type="predicted"/>
<evidence type="ECO:0000313" key="2">
    <source>
        <dbReference type="EMBL" id="MBT2186033.1"/>
    </source>
</evidence>
<accession>A0A9X1DA04</accession>
<dbReference type="CDD" id="cd02227">
    <property type="entry name" value="cupin_TM1112-like"/>
    <property type="match status" value="1"/>
</dbReference>
<organism evidence="2 3">
    <name type="scientific">Sphingobium nicotianae</name>
    <dbReference type="NCBI Taxonomy" id="2782607"/>
    <lineage>
        <taxon>Bacteria</taxon>
        <taxon>Pseudomonadati</taxon>
        <taxon>Pseudomonadota</taxon>
        <taxon>Alphaproteobacteria</taxon>
        <taxon>Sphingomonadales</taxon>
        <taxon>Sphingomonadaceae</taxon>
        <taxon>Sphingobium</taxon>
    </lineage>
</organism>
<protein>
    <submittedName>
        <fullName evidence="2">Cupin domain-containing protein</fullName>
    </submittedName>
</protein>
<dbReference type="AlphaFoldDB" id="A0A9X1DA04"/>
<dbReference type="InterPro" id="IPR011051">
    <property type="entry name" value="RmlC_Cupin_sf"/>
</dbReference>
<comment type="caution">
    <text evidence="2">The sequence shown here is derived from an EMBL/GenBank/DDBJ whole genome shotgun (WGS) entry which is preliminary data.</text>
</comment>
<sequence length="118" mass="13013">MTDSDLFKFERVLNEPSVGAPAGWTIVEGSPVASAWRQHLTEGNRTISGVWSCTRGAFSVSYDKHEFCHILSGACRITRDGGEPVTLGTGDSFIVEAGFKGRWEVLTDMTKHFMFVEP</sequence>
<dbReference type="Pfam" id="PF05899">
    <property type="entry name" value="Cupin_3"/>
    <property type="match status" value="1"/>
</dbReference>
<dbReference type="Gene3D" id="2.60.120.10">
    <property type="entry name" value="Jelly Rolls"/>
    <property type="match status" value="1"/>
</dbReference>
<dbReference type="SUPFAM" id="SSF51182">
    <property type="entry name" value="RmlC-like cupins"/>
    <property type="match status" value="1"/>
</dbReference>
<dbReference type="InterPro" id="IPR014710">
    <property type="entry name" value="RmlC-like_jellyroll"/>
</dbReference>
<feature type="domain" description="(S)-ureidoglycine aminohydrolase cupin" evidence="1">
    <location>
        <begin position="48"/>
        <end position="113"/>
    </location>
</feature>
<evidence type="ECO:0000313" key="3">
    <source>
        <dbReference type="Proteomes" id="UP001138757"/>
    </source>
</evidence>
<dbReference type="RefSeq" id="WP_214621778.1">
    <property type="nucleotide sequence ID" value="NZ_JAHGAW010000002.1"/>
</dbReference>
<dbReference type="InterPro" id="IPR008579">
    <property type="entry name" value="UGlyAH_Cupin_dom"/>
</dbReference>
<evidence type="ECO:0000259" key="1">
    <source>
        <dbReference type="Pfam" id="PF05899"/>
    </source>
</evidence>
<dbReference type="EMBL" id="JAHGAW010000002">
    <property type="protein sequence ID" value="MBT2186033.1"/>
    <property type="molecule type" value="Genomic_DNA"/>
</dbReference>
<keyword evidence="3" id="KW-1185">Reference proteome</keyword>
<dbReference type="PANTHER" id="PTHR40943">
    <property type="entry name" value="CYTOPLASMIC PROTEIN-RELATED"/>
    <property type="match status" value="1"/>
</dbReference>
<name>A0A9X1DA04_9SPHN</name>
<dbReference type="Proteomes" id="UP001138757">
    <property type="component" value="Unassembled WGS sequence"/>
</dbReference>
<dbReference type="PANTHER" id="PTHR40943:SF1">
    <property type="entry name" value="CYTOPLASMIC PROTEIN"/>
    <property type="match status" value="1"/>
</dbReference>